<keyword evidence="5 12" id="KW-0067">ATP-binding</keyword>
<organism evidence="12 13">
    <name type="scientific">Candidatus Neomicrothrix subdominans</name>
    <dbReference type="NCBI Taxonomy" id="2954438"/>
    <lineage>
        <taxon>Bacteria</taxon>
        <taxon>Bacillati</taxon>
        <taxon>Actinomycetota</taxon>
        <taxon>Acidimicrobiia</taxon>
        <taxon>Acidimicrobiales</taxon>
        <taxon>Microthrixaceae</taxon>
        <taxon>Candidatus Neomicrothrix</taxon>
    </lineage>
</organism>
<evidence type="ECO:0000256" key="8">
    <source>
        <dbReference type="ARBA" id="ARBA00023251"/>
    </source>
</evidence>
<dbReference type="GO" id="GO:0005886">
    <property type="term" value="C:plasma membrane"/>
    <property type="evidence" value="ECO:0007669"/>
    <property type="project" value="UniProtKB-SubCell"/>
</dbReference>
<feature type="domain" description="ACT" evidence="11">
    <location>
        <begin position="263"/>
        <end position="324"/>
    </location>
</feature>
<feature type="domain" description="ABC transporter" evidence="10">
    <location>
        <begin position="5"/>
        <end position="236"/>
    </location>
</feature>
<proteinExistence type="inferred from homology"/>
<evidence type="ECO:0000313" key="12">
    <source>
        <dbReference type="EMBL" id="MBK9297858.1"/>
    </source>
</evidence>
<evidence type="ECO:0000256" key="5">
    <source>
        <dbReference type="ARBA" id="ARBA00022840"/>
    </source>
</evidence>
<dbReference type="Pfam" id="PF00005">
    <property type="entry name" value="ABC_tran"/>
    <property type="match status" value="1"/>
</dbReference>
<comment type="caution">
    <text evidence="12">The sequence shown here is derived from an EMBL/GenBank/DDBJ whole genome shotgun (WGS) entry which is preliminary data.</text>
</comment>
<dbReference type="Gene3D" id="3.40.50.300">
    <property type="entry name" value="P-loop containing nucleotide triphosphate hydrolases"/>
    <property type="match status" value="1"/>
</dbReference>
<evidence type="ECO:0000256" key="9">
    <source>
        <dbReference type="ARBA" id="ARBA00049985"/>
    </source>
</evidence>
<evidence type="ECO:0000259" key="10">
    <source>
        <dbReference type="PROSITE" id="PS50893"/>
    </source>
</evidence>
<gene>
    <name evidence="12" type="ORF">IPN02_13710</name>
</gene>
<dbReference type="InterPro" id="IPR027417">
    <property type="entry name" value="P-loop_NTPase"/>
</dbReference>
<evidence type="ECO:0000256" key="3">
    <source>
        <dbReference type="ARBA" id="ARBA00022475"/>
    </source>
</evidence>
<dbReference type="InterPro" id="IPR050763">
    <property type="entry name" value="ABC_transporter_ATP-binding"/>
</dbReference>
<dbReference type="GO" id="GO:0046677">
    <property type="term" value="P:response to antibiotic"/>
    <property type="evidence" value="ECO:0007669"/>
    <property type="project" value="UniProtKB-KW"/>
</dbReference>
<dbReference type="InterPro" id="IPR005894">
    <property type="entry name" value="DrrA"/>
</dbReference>
<evidence type="ECO:0000256" key="4">
    <source>
        <dbReference type="ARBA" id="ARBA00022741"/>
    </source>
</evidence>
<evidence type="ECO:0000256" key="7">
    <source>
        <dbReference type="ARBA" id="ARBA00023136"/>
    </source>
</evidence>
<dbReference type="GO" id="GO:0005524">
    <property type="term" value="F:ATP binding"/>
    <property type="evidence" value="ECO:0007669"/>
    <property type="project" value="UniProtKB-KW"/>
</dbReference>
<dbReference type="InterPro" id="IPR003593">
    <property type="entry name" value="AAA+_ATPase"/>
</dbReference>
<keyword evidence="2" id="KW-0813">Transport</keyword>
<keyword evidence="6" id="KW-1278">Translocase</keyword>
<dbReference type="EMBL" id="JADJZA010000007">
    <property type="protein sequence ID" value="MBK9297858.1"/>
    <property type="molecule type" value="Genomic_DNA"/>
</dbReference>
<dbReference type="GO" id="GO:0016887">
    <property type="term" value="F:ATP hydrolysis activity"/>
    <property type="evidence" value="ECO:0007669"/>
    <property type="project" value="InterPro"/>
</dbReference>
<dbReference type="PROSITE" id="PS00211">
    <property type="entry name" value="ABC_TRANSPORTER_1"/>
    <property type="match status" value="1"/>
</dbReference>
<dbReference type="InterPro" id="IPR003439">
    <property type="entry name" value="ABC_transporter-like_ATP-bd"/>
</dbReference>
<evidence type="ECO:0000256" key="1">
    <source>
        <dbReference type="ARBA" id="ARBA00004413"/>
    </source>
</evidence>
<evidence type="ECO:0000313" key="13">
    <source>
        <dbReference type="Proteomes" id="UP000727993"/>
    </source>
</evidence>
<evidence type="ECO:0000259" key="11">
    <source>
        <dbReference type="PROSITE" id="PS51671"/>
    </source>
</evidence>
<dbReference type="PROSITE" id="PS51671">
    <property type="entry name" value="ACT"/>
    <property type="match status" value="1"/>
</dbReference>
<dbReference type="GO" id="GO:0043215">
    <property type="term" value="P:daunorubicin transport"/>
    <property type="evidence" value="ECO:0007669"/>
    <property type="project" value="InterPro"/>
</dbReference>
<keyword evidence="3" id="KW-1003">Cell membrane</keyword>
<dbReference type="PROSITE" id="PS50893">
    <property type="entry name" value="ABC_TRANSPORTER_2"/>
    <property type="match status" value="1"/>
</dbReference>
<dbReference type="GO" id="GO:1900753">
    <property type="term" value="P:doxorubicin transport"/>
    <property type="evidence" value="ECO:0007669"/>
    <property type="project" value="InterPro"/>
</dbReference>
<comment type="subcellular location">
    <subcellularLocation>
        <location evidence="1">Cell membrane</location>
        <topology evidence="1">Peripheral membrane protein</topology>
        <orientation evidence="1">Cytoplasmic side</orientation>
    </subcellularLocation>
</comment>
<dbReference type="SMART" id="SM00382">
    <property type="entry name" value="AAA"/>
    <property type="match status" value="1"/>
</dbReference>
<dbReference type="PANTHER" id="PTHR42711">
    <property type="entry name" value="ABC TRANSPORTER ATP-BINDING PROTEIN"/>
    <property type="match status" value="1"/>
</dbReference>
<dbReference type="InterPro" id="IPR017871">
    <property type="entry name" value="ABC_transporter-like_CS"/>
</dbReference>
<dbReference type="PANTHER" id="PTHR42711:SF19">
    <property type="entry name" value="DOXORUBICIN RESISTANCE ATP-BINDING PROTEIN DRRA"/>
    <property type="match status" value="1"/>
</dbReference>
<dbReference type="SUPFAM" id="SSF52540">
    <property type="entry name" value="P-loop containing nucleoside triphosphate hydrolases"/>
    <property type="match status" value="1"/>
</dbReference>
<name>A0A936NCQ5_9ACTN</name>
<keyword evidence="4" id="KW-0547">Nucleotide-binding</keyword>
<evidence type="ECO:0000256" key="2">
    <source>
        <dbReference type="ARBA" id="ARBA00022448"/>
    </source>
</evidence>
<keyword evidence="8" id="KW-0046">Antibiotic resistance</keyword>
<dbReference type="InterPro" id="IPR002912">
    <property type="entry name" value="ACT_dom"/>
</dbReference>
<comment type="similarity">
    <text evidence="9">Belongs to the ABC transporter superfamily. Drug exporter-1 (DrugE1) (TC 3.A.1.105) family.</text>
</comment>
<dbReference type="Proteomes" id="UP000727993">
    <property type="component" value="Unassembled WGS sequence"/>
</dbReference>
<sequence>MSPAIETHTIKRTFDGRPAVDGVDLSVAPGEIYGFLGPNGAGKSTMVRMLCTLLAPTSGTAAVLGHDVAKDPNGVRFNIGVALQDAGLDERQTGREILDIQGRLYGLNRSEIAQRTTDIISFIDLGEAFDQRVATYSGGMKRRLDLAASLVHNPQVLFLDEPTTGLDPISRKKVWDEVRHLNEELGMTVFLTTQYLEEADELADRVGIISHGKLAVEDTPTALKRQLGNDLIVVEVEHAQMELAESTLAGLEGTEGVEMRGHELLVGTPNGAALLSPVAIALGKADLKVLSLTLRTPTLDDVFVSVTGERLAGDDDDQDDVESE</sequence>
<reference evidence="12 13" key="1">
    <citation type="submission" date="2020-10" db="EMBL/GenBank/DDBJ databases">
        <title>Connecting structure to function with the recovery of over 1000 high-quality activated sludge metagenome-assembled genomes encoding full-length rRNA genes using long-read sequencing.</title>
        <authorList>
            <person name="Singleton C.M."/>
            <person name="Petriglieri F."/>
            <person name="Kristensen J.M."/>
            <person name="Kirkegaard R.H."/>
            <person name="Michaelsen T.Y."/>
            <person name="Andersen M.H."/>
            <person name="Karst S.M."/>
            <person name="Dueholm M.S."/>
            <person name="Nielsen P.H."/>
            <person name="Albertsen M."/>
        </authorList>
    </citation>
    <scope>NUCLEOTIDE SEQUENCE [LARGE SCALE GENOMIC DNA]</scope>
    <source>
        <strain evidence="12">Lyne_18-Q3-R50-59_MAXAC.006</strain>
    </source>
</reference>
<dbReference type="AlphaFoldDB" id="A0A936NCQ5"/>
<protein>
    <submittedName>
        <fullName evidence="12">ATP-binding cassette domain-containing protein</fullName>
    </submittedName>
</protein>
<evidence type="ECO:0000256" key="6">
    <source>
        <dbReference type="ARBA" id="ARBA00022967"/>
    </source>
</evidence>
<accession>A0A936NCQ5</accession>
<dbReference type="NCBIfam" id="TIGR01188">
    <property type="entry name" value="drrA"/>
    <property type="match status" value="1"/>
</dbReference>
<keyword evidence="7" id="KW-0472">Membrane</keyword>